<keyword evidence="1" id="KW-1133">Transmembrane helix</keyword>
<evidence type="ECO:0000256" key="1">
    <source>
        <dbReference type="SAM" id="Phobius"/>
    </source>
</evidence>
<proteinExistence type="predicted"/>
<evidence type="ECO:0000313" key="2">
    <source>
        <dbReference type="EMBL" id="CCC90048.1"/>
    </source>
</evidence>
<keyword evidence="1" id="KW-0472">Membrane</keyword>
<accession>G0UKZ3</accession>
<keyword evidence="1" id="KW-0812">Transmembrane</keyword>
<gene>
    <name evidence="2" type="ORF">TCIL3000_4_1330</name>
</gene>
<protein>
    <submittedName>
        <fullName evidence="2">Uncharacterized protein</fullName>
    </submittedName>
</protein>
<feature type="transmembrane region" description="Helical" evidence="1">
    <location>
        <begin position="80"/>
        <end position="99"/>
    </location>
</feature>
<organism evidence="2">
    <name type="scientific">Trypanosoma congolense (strain IL3000)</name>
    <dbReference type="NCBI Taxonomy" id="1068625"/>
    <lineage>
        <taxon>Eukaryota</taxon>
        <taxon>Discoba</taxon>
        <taxon>Euglenozoa</taxon>
        <taxon>Kinetoplastea</taxon>
        <taxon>Metakinetoplastina</taxon>
        <taxon>Trypanosomatida</taxon>
        <taxon>Trypanosomatidae</taxon>
        <taxon>Trypanosoma</taxon>
        <taxon>Nannomonas</taxon>
    </lineage>
</organism>
<sequence length="100" mass="11622">MQTVVGLFPTYGERPCFSGYPARACTFIYLFIRIHAHLRVTYYFFPLFVVPYAIFRNITLGKWKDRDKTKKNLLREGCNGLLCGINFFIITSLILPPHLS</sequence>
<dbReference type="AlphaFoldDB" id="G0UKZ3"/>
<name>G0UKZ3_TRYCI</name>
<reference evidence="2" key="1">
    <citation type="journal article" date="2012" name="Proc. Natl. Acad. Sci. U.S.A.">
        <title>Antigenic diversity is generated by distinct evolutionary mechanisms in African trypanosome species.</title>
        <authorList>
            <person name="Jackson A.P."/>
            <person name="Berry A."/>
            <person name="Aslett M."/>
            <person name="Allison H.C."/>
            <person name="Burton P."/>
            <person name="Vavrova-Anderson J."/>
            <person name="Brown R."/>
            <person name="Browne H."/>
            <person name="Corton N."/>
            <person name="Hauser H."/>
            <person name="Gamble J."/>
            <person name="Gilderthorp R."/>
            <person name="Marcello L."/>
            <person name="McQuillan J."/>
            <person name="Otto T.D."/>
            <person name="Quail M.A."/>
            <person name="Sanders M.J."/>
            <person name="van Tonder A."/>
            <person name="Ginger M.L."/>
            <person name="Field M.C."/>
            <person name="Barry J.D."/>
            <person name="Hertz-Fowler C."/>
            <person name="Berriman M."/>
        </authorList>
    </citation>
    <scope>NUCLEOTIDE SEQUENCE</scope>
    <source>
        <strain evidence="2">IL3000</strain>
    </source>
</reference>
<dbReference type="EMBL" id="HE575317">
    <property type="protein sequence ID" value="CCC90048.1"/>
    <property type="molecule type" value="Genomic_DNA"/>
</dbReference>
<feature type="transmembrane region" description="Helical" evidence="1">
    <location>
        <begin position="40"/>
        <end position="59"/>
    </location>
</feature>